<sequence length="256" mass="28717">MEESLAGGHAAEDASARAQRREADAALVEFLRRRGFTGPHYQAFIEELMEYGWRTLSAWSASGHIFDRTAGMGRPVSPDMLPTTWTWAYEDRTQVVTDTVIEGSILFREHGLVRGKWTPHGGASLTTYFVGANILAFSAVYTRWFKTHRLGQAELDRRGDDSDDLLHARRDIPDQRATDPARTAALYDDIRRLRPLLPDEQLREALVWMALGYTQAEAADQVDLTPKALERRLARARTKVSASGFDQSRLGEGGAR</sequence>
<dbReference type="Pfam" id="PF07638">
    <property type="entry name" value="Sigma70_ECF"/>
    <property type="match status" value="1"/>
</dbReference>
<dbReference type="Gene3D" id="1.10.10.10">
    <property type="entry name" value="Winged helix-like DNA-binding domain superfamily/Winged helix DNA-binding domain"/>
    <property type="match status" value="1"/>
</dbReference>
<dbReference type="InterPro" id="IPR013324">
    <property type="entry name" value="RNA_pol_sigma_r3/r4-like"/>
</dbReference>
<dbReference type="SUPFAM" id="SSF88659">
    <property type="entry name" value="Sigma3 and sigma4 domains of RNA polymerase sigma factors"/>
    <property type="match status" value="1"/>
</dbReference>
<dbReference type="InterPro" id="IPR036388">
    <property type="entry name" value="WH-like_DNA-bd_sf"/>
</dbReference>
<proteinExistence type="predicted"/>
<dbReference type="EMBL" id="PGGW01000033">
    <property type="protein sequence ID" value="PJE98157.1"/>
    <property type="molecule type" value="Genomic_DNA"/>
</dbReference>
<feature type="domain" description="RNA polymerase sigma-70 ECF-like HTH" evidence="1">
    <location>
        <begin position="160"/>
        <end position="242"/>
    </location>
</feature>
<name>A0A2M8M1T6_9ACTN</name>
<keyword evidence="3" id="KW-1185">Reference proteome</keyword>
<dbReference type="Proteomes" id="UP000230407">
    <property type="component" value="Unassembled WGS sequence"/>
</dbReference>
<evidence type="ECO:0000313" key="2">
    <source>
        <dbReference type="EMBL" id="PJE98157.1"/>
    </source>
</evidence>
<evidence type="ECO:0000313" key="3">
    <source>
        <dbReference type="Proteomes" id="UP000230407"/>
    </source>
</evidence>
<protein>
    <submittedName>
        <fullName evidence="2">Sigma-70 family RNA polymerase sigma factor</fullName>
    </submittedName>
</protein>
<comment type="caution">
    <text evidence="2">The sequence shown here is derived from an EMBL/GenBank/DDBJ whole genome shotgun (WGS) entry which is preliminary data.</text>
</comment>
<dbReference type="AlphaFoldDB" id="A0A2M8M1T6"/>
<gene>
    <name evidence="2" type="ORF">CUT44_08855</name>
</gene>
<organism evidence="2 3">
    <name type="scientific">Streptomyces carminius</name>
    <dbReference type="NCBI Taxonomy" id="2665496"/>
    <lineage>
        <taxon>Bacteria</taxon>
        <taxon>Bacillati</taxon>
        <taxon>Actinomycetota</taxon>
        <taxon>Actinomycetes</taxon>
        <taxon>Kitasatosporales</taxon>
        <taxon>Streptomycetaceae</taxon>
        <taxon>Streptomyces</taxon>
    </lineage>
</organism>
<dbReference type="InterPro" id="IPR053812">
    <property type="entry name" value="HTH_Sigma70_ECF-like"/>
</dbReference>
<evidence type="ECO:0000259" key="1">
    <source>
        <dbReference type="Pfam" id="PF07638"/>
    </source>
</evidence>
<accession>A0A2M8M1T6</accession>
<reference evidence="2 3" key="1">
    <citation type="submission" date="2017-11" db="EMBL/GenBank/DDBJ databases">
        <title>Streptomyces carmine sp. nov., a novel actinomycete isolated from Sophora alopecuroides in Xinjiang, China.</title>
        <authorList>
            <person name="Wang Y."/>
            <person name="Luo X."/>
            <person name="Wan C."/>
            <person name="Zhang L."/>
        </authorList>
    </citation>
    <scope>NUCLEOTIDE SEQUENCE [LARGE SCALE GENOMIC DNA]</scope>
    <source>
        <strain evidence="2 3">TRM SA0054</strain>
    </source>
</reference>